<dbReference type="CDD" id="cd00167">
    <property type="entry name" value="SANT"/>
    <property type="match status" value="1"/>
</dbReference>
<protein>
    <submittedName>
        <fullName evidence="8">Uncharacterized protein</fullName>
    </submittedName>
</protein>
<dbReference type="Pfam" id="PF00249">
    <property type="entry name" value="Myb_DNA-binding"/>
    <property type="match status" value="1"/>
</dbReference>
<dbReference type="PROSITE" id="PS50090">
    <property type="entry name" value="MYB_LIKE"/>
    <property type="match status" value="1"/>
</dbReference>
<evidence type="ECO:0000259" key="5">
    <source>
        <dbReference type="PROSITE" id="PS50090"/>
    </source>
</evidence>
<keyword evidence="3" id="KW-0539">Nucleus</keyword>
<sequence length="262" mass="30241">MNRKSTNTANISSPPDSDPANSAQSAMYSDNNSSMEVTSRKRSKRKRNRDSSTQGRWTDEEHRLFVDGLKICGKNWKKLEKYVPTRNSTQIRSHAQKYFIKIEKKHHTRDALDFIRSTRDDIASNCSHSVASPRTKIPCDCEIHSKPPQKFGTYLTTDFSKEFEKNNVSCDCLCDKCKGYNRHILNESKIQNIKKRICKAAQKINQMQEYSLPQTHVLKKIEPKQISFSVDTKGQESNFKEINNLPVLRYLMRIYDANSPNG</sequence>
<dbReference type="PANTHER" id="PTHR44042:SF67">
    <property type="entry name" value="MYB-LIKE PROTEIN I"/>
    <property type="match status" value="1"/>
</dbReference>
<feature type="compositionally biased region" description="Polar residues" evidence="4">
    <location>
        <begin position="1"/>
        <end position="11"/>
    </location>
</feature>
<feature type="domain" description="HTH myb-type" evidence="7">
    <location>
        <begin position="55"/>
        <end position="103"/>
    </location>
</feature>
<comment type="caution">
    <text evidence="8">The sequence shown here is derived from an EMBL/GenBank/DDBJ whole genome shotgun (WGS) entry which is preliminary data.</text>
</comment>
<feature type="compositionally biased region" description="Low complexity" evidence="4">
    <location>
        <begin position="12"/>
        <end position="26"/>
    </location>
</feature>
<keyword evidence="9" id="KW-1185">Reference proteome</keyword>
<dbReference type="InterPro" id="IPR017884">
    <property type="entry name" value="SANT_dom"/>
</dbReference>
<dbReference type="NCBIfam" id="TIGR01557">
    <property type="entry name" value="myb_SHAQKYF"/>
    <property type="match status" value="1"/>
</dbReference>
<evidence type="ECO:0000259" key="7">
    <source>
        <dbReference type="PROSITE" id="PS51294"/>
    </source>
</evidence>
<gene>
    <name evidence="8" type="ORF">ECRASSUSDP1_LOCUS28790</name>
</gene>
<dbReference type="PANTHER" id="PTHR44042">
    <property type="entry name" value="DUPLICATED HOMEODOMAIN-LIKE SUPERFAMILY PROTEIN-RELATED"/>
    <property type="match status" value="1"/>
</dbReference>
<evidence type="ECO:0000256" key="1">
    <source>
        <dbReference type="ARBA" id="ARBA00023015"/>
    </source>
</evidence>
<keyword evidence="2" id="KW-0804">Transcription</keyword>
<feature type="region of interest" description="Disordered" evidence="4">
    <location>
        <begin position="1"/>
        <end position="56"/>
    </location>
</feature>
<organism evidence="8 9">
    <name type="scientific">Euplotes crassus</name>
    <dbReference type="NCBI Taxonomy" id="5936"/>
    <lineage>
        <taxon>Eukaryota</taxon>
        <taxon>Sar</taxon>
        <taxon>Alveolata</taxon>
        <taxon>Ciliophora</taxon>
        <taxon>Intramacronucleata</taxon>
        <taxon>Spirotrichea</taxon>
        <taxon>Hypotrichia</taxon>
        <taxon>Euplotida</taxon>
        <taxon>Euplotidae</taxon>
        <taxon>Moneuplotes</taxon>
    </lineage>
</organism>
<dbReference type="InterPro" id="IPR017930">
    <property type="entry name" value="Myb_dom"/>
</dbReference>
<reference evidence="8" key="1">
    <citation type="submission" date="2023-07" db="EMBL/GenBank/DDBJ databases">
        <authorList>
            <consortium name="AG Swart"/>
            <person name="Singh M."/>
            <person name="Singh A."/>
            <person name="Seah K."/>
            <person name="Emmerich C."/>
        </authorList>
    </citation>
    <scope>NUCLEOTIDE SEQUENCE</scope>
    <source>
        <strain evidence="8">DP1</strain>
    </source>
</reference>
<evidence type="ECO:0000313" key="8">
    <source>
        <dbReference type="EMBL" id="CAI2387162.1"/>
    </source>
</evidence>
<evidence type="ECO:0000259" key="6">
    <source>
        <dbReference type="PROSITE" id="PS51293"/>
    </source>
</evidence>
<evidence type="ECO:0000256" key="3">
    <source>
        <dbReference type="ARBA" id="ARBA00023242"/>
    </source>
</evidence>
<feature type="domain" description="SANT" evidence="6">
    <location>
        <begin position="52"/>
        <end position="103"/>
    </location>
</feature>
<dbReference type="Proteomes" id="UP001295684">
    <property type="component" value="Unassembled WGS sequence"/>
</dbReference>
<dbReference type="PROSITE" id="PS51293">
    <property type="entry name" value="SANT"/>
    <property type="match status" value="1"/>
</dbReference>
<dbReference type="GO" id="GO:0003677">
    <property type="term" value="F:DNA binding"/>
    <property type="evidence" value="ECO:0007669"/>
    <property type="project" value="InterPro"/>
</dbReference>
<dbReference type="InterPro" id="IPR006447">
    <property type="entry name" value="Myb_dom_plants"/>
</dbReference>
<dbReference type="SMART" id="SM00717">
    <property type="entry name" value="SANT"/>
    <property type="match status" value="1"/>
</dbReference>
<proteinExistence type="predicted"/>
<evidence type="ECO:0000256" key="4">
    <source>
        <dbReference type="SAM" id="MobiDB-lite"/>
    </source>
</evidence>
<dbReference type="EMBL" id="CAMPGE010029680">
    <property type="protein sequence ID" value="CAI2387162.1"/>
    <property type="molecule type" value="Genomic_DNA"/>
</dbReference>
<feature type="domain" description="Myb-like" evidence="5">
    <location>
        <begin position="49"/>
        <end position="99"/>
    </location>
</feature>
<dbReference type="Gene3D" id="1.10.10.60">
    <property type="entry name" value="Homeodomain-like"/>
    <property type="match status" value="1"/>
</dbReference>
<evidence type="ECO:0000256" key="2">
    <source>
        <dbReference type="ARBA" id="ARBA00023163"/>
    </source>
</evidence>
<feature type="compositionally biased region" description="Polar residues" evidence="4">
    <location>
        <begin position="27"/>
        <end position="37"/>
    </location>
</feature>
<dbReference type="InterPro" id="IPR009057">
    <property type="entry name" value="Homeodomain-like_sf"/>
</dbReference>
<name>A0AAD1Y9N7_EUPCR</name>
<keyword evidence="1" id="KW-0805">Transcription regulation</keyword>
<dbReference type="AlphaFoldDB" id="A0AAD1Y9N7"/>
<dbReference type="PROSITE" id="PS51294">
    <property type="entry name" value="HTH_MYB"/>
    <property type="match status" value="1"/>
</dbReference>
<evidence type="ECO:0000313" key="9">
    <source>
        <dbReference type="Proteomes" id="UP001295684"/>
    </source>
</evidence>
<accession>A0AAD1Y9N7</accession>
<dbReference type="SUPFAM" id="SSF46689">
    <property type="entry name" value="Homeodomain-like"/>
    <property type="match status" value="1"/>
</dbReference>
<dbReference type="InterPro" id="IPR001005">
    <property type="entry name" value="SANT/Myb"/>
</dbReference>